<evidence type="ECO:0000313" key="4">
    <source>
        <dbReference type="WBParaSite" id="TASK_0000247201-mRNA-1"/>
    </source>
</evidence>
<dbReference type="OrthoDB" id="6258479at2759"/>
<evidence type="ECO:0000313" key="2">
    <source>
        <dbReference type="EMBL" id="VDK25317.1"/>
    </source>
</evidence>
<dbReference type="PANTHER" id="PTHR31569:SF4">
    <property type="entry name" value="SWIM-TYPE DOMAIN-CONTAINING PROTEIN"/>
    <property type="match status" value="1"/>
</dbReference>
<dbReference type="Proteomes" id="UP000282613">
    <property type="component" value="Unassembled WGS sequence"/>
</dbReference>
<feature type="domain" description="ZSWIM1/3 RNaseH-like" evidence="1">
    <location>
        <begin position="264"/>
        <end position="381"/>
    </location>
</feature>
<sequence>MDYTDTFTEIFSGRGFSNYLDFEKAINEFQELTGLRFIFKRTFLYPTEHPRRSTLVYKSLQYVCSETYIVIADYSTQFMQLFPSLVFSSLSELEDKMEEFQMRTGCMYAKRHTCPWPKDDQEHQDVVYKKFAYECFHYGYCKDRNVAKPDRRSFRTGCKSVVFVTCRNNQLHISRFDMRHNHPVSGSCGYVYRRNRRLNSQQLATIKEMLKENQHEFALKEYIQSAFHVYLTTADIRNLKRKLQPKRSARRLLGLTLRSLGNEGYAEILTDEDGVDRVISFTAPFLVKNFNLYPEVVQISELTGVAFSAYHFSVVDRQLVSRTVMFSFVLDQGVCGTFASVLQSFRHLMQSRVEEIETIFVDINSIECHEVHQELPQARVLFYQDSVLQDVREHIKDVSFTHCDKESLLQHFCDALRTPDGEAYLESLQEIANASPTFWDTVNKTWIPCVEQWAEHLRLNQLTFGIENRNSADLEHFESALKMHSSLDSCAKRLLELAVTAKPPYEFTCKRDFPGQPDDIQSLLRLLSEPVAGVVLAHLETVQTSSETLPDLSTRRCCCTFNLQWRLPCFHLMKAARSAYIPLPSLLKGSRWLERWPLECSEVGSTVDTVAEGDTEFDFLSPTAKLLKIDMQLQNIQEMVVSADSAKFKRRQRELKELESRWLQEDVALPGTSADGPS</sequence>
<dbReference type="STRING" id="60517.A0A0R3VYH8"/>
<accession>A0A0R3VYH8</accession>
<dbReference type="Pfam" id="PF21056">
    <property type="entry name" value="ZSWIM1-3_RNaseH-like"/>
    <property type="match status" value="1"/>
</dbReference>
<reference evidence="4" key="1">
    <citation type="submission" date="2017-02" db="UniProtKB">
        <authorList>
            <consortium name="WormBaseParasite"/>
        </authorList>
    </citation>
    <scope>IDENTIFICATION</scope>
</reference>
<reference evidence="2 3" key="2">
    <citation type="submission" date="2018-11" db="EMBL/GenBank/DDBJ databases">
        <authorList>
            <consortium name="Pathogen Informatics"/>
        </authorList>
    </citation>
    <scope>NUCLEOTIDE SEQUENCE [LARGE SCALE GENOMIC DNA]</scope>
</reference>
<organism evidence="4">
    <name type="scientific">Taenia asiatica</name>
    <name type="common">Asian tapeworm</name>
    <dbReference type="NCBI Taxonomy" id="60517"/>
    <lineage>
        <taxon>Eukaryota</taxon>
        <taxon>Metazoa</taxon>
        <taxon>Spiralia</taxon>
        <taxon>Lophotrochozoa</taxon>
        <taxon>Platyhelminthes</taxon>
        <taxon>Cestoda</taxon>
        <taxon>Eucestoda</taxon>
        <taxon>Cyclophyllidea</taxon>
        <taxon>Taeniidae</taxon>
        <taxon>Taenia</taxon>
    </lineage>
</organism>
<dbReference type="AlphaFoldDB" id="A0A0R3VYH8"/>
<dbReference type="InterPro" id="IPR052579">
    <property type="entry name" value="Zinc_finger_SWIM"/>
</dbReference>
<evidence type="ECO:0000259" key="1">
    <source>
        <dbReference type="Pfam" id="PF21056"/>
    </source>
</evidence>
<dbReference type="EMBL" id="UYRS01001775">
    <property type="protein sequence ID" value="VDK25317.1"/>
    <property type="molecule type" value="Genomic_DNA"/>
</dbReference>
<dbReference type="InterPro" id="IPR048324">
    <property type="entry name" value="ZSWIM1-3_RNaseH-like"/>
</dbReference>
<gene>
    <name evidence="2" type="ORF">TASK_LOCUS2473</name>
</gene>
<proteinExistence type="predicted"/>
<dbReference type="WBParaSite" id="TASK_0000247201-mRNA-1">
    <property type="protein sequence ID" value="TASK_0000247201-mRNA-1"/>
    <property type="gene ID" value="TASK_0000247201"/>
</dbReference>
<evidence type="ECO:0000313" key="3">
    <source>
        <dbReference type="Proteomes" id="UP000282613"/>
    </source>
</evidence>
<dbReference type="PANTHER" id="PTHR31569">
    <property type="entry name" value="SWIM-TYPE DOMAIN-CONTAINING PROTEIN"/>
    <property type="match status" value="1"/>
</dbReference>
<protein>
    <submittedName>
        <fullName evidence="4">SWIM-type domain-containing protein</fullName>
    </submittedName>
</protein>
<keyword evidence="3" id="KW-1185">Reference proteome</keyword>
<name>A0A0R3VYH8_TAEAS</name>